<protein>
    <submittedName>
        <fullName evidence="1">Uncharacterized protein</fullName>
    </submittedName>
</protein>
<proteinExistence type="predicted"/>
<dbReference type="RefSeq" id="WP_115327600.1">
    <property type="nucleotide sequence ID" value="NZ_JACKST010000135.1"/>
</dbReference>
<accession>A0A378SMY2</accession>
<name>A0A378SMY2_9MYCO</name>
<dbReference type="AlphaFoldDB" id="A0A378SMY2"/>
<reference evidence="1 2" key="1">
    <citation type="submission" date="2018-06" db="EMBL/GenBank/DDBJ databases">
        <authorList>
            <consortium name="Pathogen Informatics"/>
            <person name="Doyle S."/>
        </authorList>
    </citation>
    <scope>NUCLEOTIDE SEQUENCE [LARGE SCALE GENOMIC DNA]</scope>
    <source>
        <strain evidence="1 2">NCTC10742</strain>
    </source>
</reference>
<sequence>MITGPTFRPLNPAVASLVPDTLFEAAELARFAQPAHKSGEEPTALLERLTTHRGTLFPDHTYLDTIGTCRICERPAGEFRASLCAQTLAYCHRCLAVAVEGLPNMAGTPTRATARAELAVRALADDEFGGAAFVESQLSAIHADPQHPMSPTDIDRCLLLRIAITRGQLPWTHILISTGLADEGVRLSRGTVLKAADGHLCLSLQEKAVDDFFDRHCIGHTREPRYPFDPELNPNTRRRADWILEDGTFVEMWGMPKDPAYAEKMREKIELAERHRLSLIGLTAADIGRLNEIFAPWTAK</sequence>
<gene>
    <name evidence="1" type="ORF">NCTC10742_03211</name>
</gene>
<evidence type="ECO:0000313" key="1">
    <source>
        <dbReference type="EMBL" id="STZ43981.1"/>
    </source>
</evidence>
<evidence type="ECO:0000313" key="2">
    <source>
        <dbReference type="Proteomes" id="UP000254291"/>
    </source>
</evidence>
<organism evidence="1 2">
    <name type="scientific">Mycolicibacterium gilvum</name>
    <dbReference type="NCBI Taxonomy" id="1804"/>
    <lineage>
        <taxon>Bacteria</taxon>
        <taxon>Bacillati</taxon>
        <taxon>Actinomycetota</taxon>
        <taxon>Actinomycetes</taxon>
        <taxon>Mycobacteriales</taxon>
        <taxon>Mycobacteriaceae</taxon>
        <taxon>Mycolicibacterium</taxon>
    </lineage>
</organism>
<dbReference type="EMBL" id="UGQM01000001">
    <property type="protein sequence ID" value="STZ43981.1"/>
    <property type="molecule type" value="Genomic_DNA"/>
</dbReference>
<dbReference type="Proteomes" id="UP000254291">
    <property type="component" value="Unassembled WGS sequence"/>
</dbReference>